<dbReference type="Pfam" id="PF07690">
    <property type="entry name" value="MFS_1"/>
    <property type="match status" value="1"/>
</dbReference>
<feature type="transmembrane region" description="Helical" evidence="5">
    <location>
        <begin position="148"/>
        <end position="170"/>
    </location>
</feature>
<dbReference type="InterPro" id="IPR050382">
    <property type="entry name" value="MFS_Na/Anion_cotransporter"/>
</dbReference>
<reference evidence="6 7" key="1">
    <citation type="journal article" date="2024" name="bioRxiv">
        <title>A reference genome for Trichogramma kaykai: A tiny desert-dwelling parasitoid wasp with competing sex-ratio distorters.</title>
        <authorList>
            <person name="Culotta J."/>
            <person name="Lindsey A.R."/>
        </authorList>
    </citation>
    <scope>NUCLEOTIDE SEQUENCE [LARGE SCALE GENOMIC DNA]</scope>
    <source>
        <strain evidence="6 7">KSX58</strain>
    </source>
</reference>
<dbReference type="InterPro" id="IPR011701">
    <property type="entry name" value="MFS"/>
</dbReference>
<evidence type="ECO:0000256" key="2">
    <source>
        <dbReference type="ARBA" id="ARBA00022692"/>
    </source>
</evidence>
<feature type="transmembrane region" description="Helical" evidence="5">
    <location>
        <begin position="116"/>
        <end position="136"/>
    </location>
</feature>
<proteinExistence type="predicted"/>
<gene>
    <name evidence="6" type="ORF">TKK_014775</name>
</gene>
<dbReference type="PANTHER" id="PTHR11662">
    <property type="entry name" value="SOLUTE CARRIER FAMILY 17"/>
    <property type="match status" value="1"/>
</dbReference>
<evidence type="ECO:0008006" key="8">
    <source>
        <dbReference type="Google" id="ProtNLM"/>
    </source>
</evidence>
<keyword evidence="3 5" id="KW-1133">Transmembrane helix</keyword>
<dbReference type="EMBL" id="JBJJXI010000119">
    <property type="protein sequence ID" value="KAL3390329.1"/>
    <property type="molecule type" value="Genomic_DNA"/>
</dbReference>
<feature type="transmembrane region" description="Helical" evidence="5">
    <location>
        <begin position="362"/>
        <end position="391"/>
    </location>
</feature>
<feature type="transmembrane region" description="Helical" evidence="5">
    <location>
        <begin position="182"/>
        <end position="201"/>
    </location>
</feature>
<dbReference type="GO" id="GO:0016020">
    <property type="term" value="C:membrane"/>
    <property type="evidence" value="ECO:0007669"/>
    <property type="project" value="UniProtKB-SubCell"/>
</dbReference>
<feature type="transmembrane region" description="Helical" evidence="5">
    <location>
        <begin position="21"/>
        <end position="41"/>
    </location>
</feature>
<name>A0ABD2WB76_9HYME</name>
<evidence type="ECO:0000313" key="7">
    <source>
        <dbReference type="Proteomes" id="UP001627154"/>
    </source>
</evidence>
<sequence>MTLDLLVYRNKGAKSHPAPQIVLLFFAVLIFYHSHNMYTGFVPAVSPELSPGRREHFAYSYFSYTLGYVLTIVPAGVAATNWRAKSLLWLSIVGIAALNAIQPIPKVGSIIKSSIFIHILFGITQAPVLPCVYVLLSRMISSRHRATAGSMVLSAKHFVALFALGIAYLTNIIETHVSAYDRTHYILGQFAVIWVIIYVFLGSNYDQEFVNQLPWFKPQIPWGSIFMSLPVWTLIASHATIFDFEKKEILTEYPYKLSFAVNVVKSTSASFPITVLGGIGSGWLSDKLVARNCLTRFGARKIFNYFGTVVPMAGYIVLMTIMPYEVEFYNKIWWICLWICIKGLPGLQSSGFMINHMDLSPYYAGILIAITEAANQLFNSLLVWISIYGAVRNIAIDDKREIQRGESPHNQLNPSSR</sequence>
<evidence type="ECO:0000256" key="3">
    <source>
        <dbReference type="ARBA" id="ARBA00022989"/>
    </source>
</evidence>
<dbReference type="PANTHER" id="PTHR11662:SF399">
    <property type="entry name" value="FI19708P1-RELATED"/>
    <property type="match status" value="1"/>
</dbReference>
<dbReference type="Gene3D" id="1.20.1250.20">
    <property type="entry name" value="MFS general substrate transporter like domains"/>
    <property type="match status" value="1"/>
</dbReference>
<protein>
    <recommendedName>
        <fullName evidence="8">Major facilitator superfamily (MFS) profile domain-containing protein</fullName>
    </recommendedName>
</protein>
<keyword evidence="4 5" id="KW-0472">Membrane</keyword>
<comment type="subcellular location">
    <subcellularLocation>
        <location evidence="1">Membrane</location>
        <topology evidence="1">Multi-pass membrane protein</topology>
    </subcellularLocation>
</comment>
<accession>A0ABD2WB76</accession>
<organism evidence="6 7">
    <name type="scientific">Trichogramma kaykai</name>
    <dbReference type="NCBI Taxonomy" id="54128"/>
    <lineage>
        <taxon>Eukaryota</taxon>
        <taxon>Metazoa</taxon>
        <taxon>Ecdysozoa</taxon>
        <taxon>Arthropoda</taxon>
        <taxon>Hexapoda</taxon>
        <taxon>Insecta</taxon>
        <taxon>Pterygota</taxon>
        <taxon>Neoptera</taxon>
        <taxon>Endopterygota</taxon>
        <taxon>Hymenoptera</taxon>
        <taxon>Apocrita</taxon>
        <taxon>Proctotrupomorpha</taxon>
        <taxon>Chalcidoidea</taxon>
        <taxon>Trichogrammatidae</taxon>
        <taxon>Trichogramma</taxon>
    </lineage>
</organism>
<dbReference type="SUPFAM" id="SSF103473">
    <property type="entry name" value="MFS general substrate transporter"/>
    <property type="match status" value="1"/>
</dbReference>
<dbReference type="AlphaFoldDB" id="A0ABD2WB76"/>
<feature type="transmembrane region" description="Helical" evidence="5">
    <location>
        <begin position="305"/>
        <end position="324"/>
    </location>
</feature>
<evidence type="ECO:0000256" key="5">
    <source>
        <dbReference type="SAM" id="Phobius"/>
    </source>
</evidence>
<keyword evidence="2 5" id="KW-0812">Transmembrane</keyword>
<evidence type="ECO:0000313" key="6">
    <source>
        <dbReference type="EMBL" id="KAL3390329.1"/>
    </source>
</evidence>
<comment type="caution">
    <text evidence="6">The sequence shown here is derived from an EMBL/GenBank/DDBJ whole genome shotgun (WGS) entry which is preliminary data.</text>
</comment>
<dbReference type="Proteomes" id="UP001627154">
    <property type="component" value="Unassembled WGS sequence"/>
</dbReference>
<feature type="transmembrane region" description="Helical" evidence="5">
    <location>
        <begin position="87"/>
        <end position="104"/>
    </location>
</feature>
<feature type="transmembrane region" description="Helical" evidence="5">
    <location>
        <begin position="222"/>
        <end position="242"/>
    </location>
</feature>
<dbReference type="InterPro" id="IPR036259">
    <property type="entry name" value="MFS_trans_sf"/>
</dbReference>
<keyword evidence="7" id="KW-1185">Reference proteome</keyword>
<feature type="transmembrane region" description="Helical" evidence="5">
    <location>
        <begin position="262"/>
        <end position="284"/>
    </location>
</feature>
<evidence type="ECO:0000256" key="4">
    <source>
        <dbReference type="ARBA" id="ARBA00023136"/>
    </source>
</evidence>
<evidence type="ECO:0000256" key="1">
    <source>
        <dbReference type="ARBA" id="ARBA00004141"/>
    </source>
</evidence>
<feature type="transmembrane region" description="Helical" evidence="5">
    <location>
        <begin position="61"/>
        <end position="80"/>
    </location>
</feature>